<dbReference type="PANTHER" id="PTHR34983">
    <property type="entry name" value="ARABINOGALACTAN ENDO-BETA-1,4-GALACTANASE A"/>
    <property type="match status" value="1"/>
</dbReference>
<evidence type="ECO:0000256" key="7">
    <source>
        <dbReference type="ARBA" id="ARBA00023295"/>
    </source>
</evidence>
<protein>
    <recommendedName>
        <fullName evidence="8">Arabinogalactan endo-beta-1,4-galactanase</fullName>
        <ecNumber evidence="8">3.2.1.89</ecNumber>
    </recommendedName>
</protein>
<reference evidence="12 13" key="1">
    <citation type="journal article" date="2016" name="PLoS ONE">
        <title>Comparative Genomics Analysis of Streptococcus tigurinus Strains Identifies Genetic Elements Specifically and Uniquely Present in Highly Virulent Strains.</title>
        <authorList>
            <person name="Diene S.M."/>
            <person name="Francois P."/>
            <person name="Zbinden A."/>
            <person name="Entenza J.M."/>
            <person name="Resch G."/>
        </authorList>
    </citation>
    <scope>NUCLEOTIDE SEQUENCE [LARGE SCALE GENOMIC DNA]</scope>
    <source>
        <strain evidence="12 13">859</strain>
    </source>
</reference>
<feature type="domain" description="Gram-positive cocci surface proteins LPxTG" evidence="11">
    <location>
        <begin position="644"/>
        <end position="676"/>
    </location>
</feature>
<keyword evidence="4" id="KW-0732">Signal</keyword>
<keyword evidence="2" id="KW-0134">Cell wall</keyword>
<proteinExistence type="inferred from homology"/>
<dbReference type="Gene3D" id="3.20.20.80">
    <property type="entry name" value="Glycosidases"/>
    <property type="match status" value="1"/>
</dbReference>
<keyword evidence="7 8" id="KW-0326">Glycosidase</keyword>
<dbReference type="GO" id="GO:0031218">
    <property type="term" value="F:arabinogalactan endo-1,4-beta-galactosidase activity"/>
    <property type="evidence" value="ECO:0007669"/>
    <property type="project" value="UniProtKB-EC"/>
</dbReference>
<dbReference type="Gene3D" id="2.60.120.260">
    <property type="entry name" value="Galactose-binding domain-like"/>
    <property type="match status" value="1"/>
</dbReference>
<dbReference type="GO" id="GO:0015926">
    <property type="term" value="F:glucosidase activity"/>
    <property type="evidence" value="ECO:0007669"/>
    <property type="project" value="InterPro"/>
</dbReference>
<dbReference type="InterPro" id="IPR019931">
    <property type="entry name" value="LPXTG_anchor"/>
</dbReference>
<feature type="compositionally biased region" description="Basic and acidic residues" evidence="9">
    <location>
        <begin position="628"/>
        <end position="646"/>
    </location>
</feature>
<evidence type="ECO:0000256" key="6">
    <source>
        <dbReference type="ARBA" id="ARBA00023088"/>
    </source>
</evidence>
<evidence type="ECO:0000313" key="13">
    <source>
        <dbReference type="Proteomes" id="UP000192532"/>
    </source>
</evidence>
<evidence type="ECO:0000256" key="10">
    <source>
        <dbReference type="SAM" id="Phobius"/>
    </source>
</evidence>
<feature type="region of interest" description="Disordered" evidence="9">
    <location>
        <begin position="577"/>
        <end position="646"/>
    </location>
</feature>
<keyword evidence="10" id="KW-0812">Transmembrane</keyword>
<dbReference type="InterPro" id="IPR017853">
    <property type="entry name" value="GH"/>
</dbReference>
<dbReference type="PANTHER" id="PTHR34983:SF2">
    <property type="entry name" value="ENDO-BETA-1,4-GALACTANASE"/>
    <property type="match status" value="1"/>
</dbReference>
<evidence type="ECO:0000313" key="12">
    <source>
        <dbReference type="EMBL" id="ORJ33068.1"/>
    </source>
</evidence>
<evidence type="ECO:0000256" key="2">
    <source>
        <dbReference type="ARBA" id="ARBA00022512"/>
    </source>
</evidence>
<dbReference type="EMBL" id="LNVH01000001">
    <property type="protein sequence ID" value="ORJ33068.1"/>
    <property type="molecule type" value="Genomic_DNA"/>
</dbReference>
<keyword evidence="10" id="KW-1133">Transmembrane helix</keyword>
<accession>A0A1X0X235</accession>
<comment type="similarity">
    <text evidence="1 8">Belongs to the glycosyl hydrolase 53 family.</text>
</comment>
<keyword evidence="10" id="KW-0472">Membrane</keyword>
<feature type="compositionally biased region" description="Polar residues" evidence="9">
    <location>
        <begin position="579"/>
        <end position="591"/>
    </location>
</feature>
<evidence type="ECO:0000256" key="5">
    <source>
        <dbReference type="ARBA" id="ARBA00022801"/>
    </source>
</evidence>
<sequence length="676" mass="75932">MRYNSKLVNFISMTFLLAFLFILPVKSVFADDDFYVEKVENLPSDFIKGADISTLIAQEESGVRYYDENGNEKDLITILAENGVNYVRVRIWNNPYDDKGHGYGAGNSDLSKAIAIGKRATAAGMRVLVDFHYSDFWADPGRQVSPKAWATMTIDEKSKALYQFTKESLNTLRASGVDVGMVQVGNETTSSGMAGEAGDERYQLFKAGTQAVRDVDKSILITLHFTNPEKKSTILYYAEKLKENQIDYDVFATSYYSFWHGSLENLNSVLKEIREKYGKQTLIAETSYAYTLEDGDGQKNVIKSEQQTKNGGYPPTVQGQANNLRDVIATSQSAGALGVFYWEPAWIPVGKADRNSNLPIWEQYGSGWASSYAISYDPNVDESNYGGSEWDNQALFDFNGKALQSLKVFKFVNTGYGTVPEKKDNQNREKEDEDTTNLLQNGSFEEENLEAYKISQSYVERQNDTPKTGQYALHFWSDKSIDYQVEQAVTLEPGTYRFSIQMQGDKTGSSERIFSYVRFNDTTSEGNQLHLEGYAIWKESFVEFKLTEKTQVNVSLSVTADAGAWGTTDDWKLKKIDATENSQTPSEQTQTDDSHEGKLEPPLSSSEDPKSKTEPSTSSQKVTTNQSVRKDEGSRTQNDKRKNLPETGMRDQKILFILGLGGIVLAIGTNLYRRKK</sequence>
<dbReference type="RefSeq" id="WP_084867195.1">
    <property type="nucleotide sequence ID" value="NZ_LNVH01000001.1"/>
</dbReference>
<feature type="transmembrane region" description="Helical" evidence="10">
    <location>
        <begin position="654"/>
        <end position="672"/>
    </location>
</feature>
<dbReference type="Pfam" id="PF07745">
    <property type="entry name" value="Glyco_hydro_53"/>
    <property type="match status" value="1"/>
</dbReference>
<evidence type="ECO:0000256" key="3">
    <source>
        <dbReference type="ARBA" id="ARBA00022525"/>
    </source>
</evidence>
<name>A0A1X0X235_STROR</name>
<dbReference type="Proteomes" id="UP000192532">
    <property type="component" value="Unassembled WGS sequence"/>
</dbReference>
<dbReference type="GO" id="GO:0045490">
    <property type="term" value="P:pectin catabolic process"/>
    <property type="evidence" value="ECO:0007669"/>
    <property type="project" value="TreeGrafter"/>
</dbReference>
<evidence type="ECO:0000256" key="4">
    <source>
        <dbReference type="ARBA" id="ARBA00022729"/>
    </source>
</evidence>
<gene>
    <name evidence="12" type="ORF">ATE37_04785</name>
</gene>
<keyword evidence="5 8" id="KW-0378">Hydrolase</keyword>
<dbReference type="AlphaFoldDB" id="A0A1X0X235"/>
<dbReference type="PROSITE" id="PS50847">
    <property type="entry name" value="GRAM_POS_ANCHORING"/>
    <property type="match status" value="1"/>
</dbReference>
<organism evidence="12 13">
    <name type="scientific">Streptococcus oralis subsp. tigurinus</name>
    <dbReference type="NCBI Taxonomy" id="1077464"/>
    <lineage>
        <taxon>Bacteria</taxon>
        <taxon>Bacillati</taxon>
        <taxon>Bacillota</taxon>
        <taxon>Bacilli</taxon>
        <taxon>Lactobacillales</taxon>
        <taxon>Streptococcaceae</taxon>
        <taxon>Streptococcus</taxon>
    </lineage>
</organism>
<evidence type="ECO:0000256" key="8">
    <source>
        <dbReference type="RuleBase" id="RU361192"/>
    </source>
</evidence>
<dbReference type="EC" id="3.2.1.89" evidence="8"/>
<keyword evidence="6" id="KW-0572">Peptidoglycan-anchor</keyword>
<comment type="catalytic activity">
    <reaction evidence="8">
        <text>The enzyme specifically hydrolyzes (1-&gt;4)-beta-D-galactosidic linkages in type I arabinogalactans.</text>
        <dbReference type="EC" id="3.2.1.89"/>
    </reaction>
</comment>
<comment type="caution">
    <text evidence="12">The sequence shown here is derived from an EMBL/GenBank/DDBJ whole genome shotgun (WGS) entry which is preliminary data.</text>
</comment>
<dbReference type="InterPro" id="IPR011683">
    <property type="entry name" value="Glyco_hydro_53"/>
</dbReference>
<feature type="compositionally biased region" description="Polar residues" evidence="9">
    <location>
        <begin position="614"/>
        <end position="627"/>
    </location>
</feature>
<evidence type="ECO:0000256" key="9">
    <source>
        <dbReference type="SAM" id="MobiDB-lite"/>
    </source>
</evidence>
<evidence type="ECO:0000259" key="11">
    <source>
        <dbReference type="PROSITE" id="PS50847"/>
    </source>
</evidence>
<keyword evidence="3" id="KW-0964">Secreted</keyword>
<dbReference type="SUPFAM" id="SSF51445">
    <property type="entry name" value="(Trans)glycosidases"/>
    <property type="match status" value="1"/>
</dbReference>
<evidence type="ECO:0000256" key="1">
    <source>
        <dbReference type="ARBA" id="ARBA00010687"/>
    </source>
</evidence>